<dbReference type="GO" id="GO:0032259">
    <property type="term" value="P:methylation"/>
    <property type="evidence" value="ECO:0007669"/>
    <property type="project" value="UniProtKB-KW"/>
</dbReference>
<organism evidence="2 3">
    <name type="scientific">Fluviispira sanaruensis</name>
    <dbReference type="NCBI Taxonomy" id="2493639"/>
    <lineage>
        <taxon>Bacteria</taxon>
        <taxon>Pseudomonadati</taxon>
        <taxon>Bdellovibrionota</taxon>
        <taxon>Oligoflexia</taxon>
        <taxon>Silvanigrellales</taxon>
        <taxon>Silvanigrellaceae</taxon>
        <taxon>Fluviispira</taxon>
    </lineage>
</organism>
<evidence type="ECO:0000313" key="2">
    <source>
        <dbReference type="EMBL" id="BBH53820.1"/>
    </source>
</evidence>
<dbReference type="RefSeq" id="WP_130610447.1">
    <property type="nucleotide sequence ID" value="NZ_AP019368.1"/>
</dbReference>
<dbReference type="Pfam" id="PF01728">
    <property type="entry name" value="FtsJ"/>
    <property type="match status" value="1"/>
</dbReference>
<sequence length="356" mass="40745">MTLIKNDSVLWLAHVAKEFFPTWQNRLNLTDKNIIKPLGHNFYSVQFNSTPTRGFLSDTIFSRYWLPVHYMWPTKCEEKGYIEKCAQGLLVKFKDKNFSNVVVFSLDRKQQKLASNLRGRILQVFSEKLKEKSPAKLLTEWTKKPILQPIYNQTLIVAISEKCTWAGLSTPSESGSFFAGGRRYVGVSNESIASRAAAKFVEAAESLQLSGLKTENAKKWLELGAAPGGITHELVEKKCEVWAVDKADLDEEIAENPLVHFYKMDAREFKVNMNFDALMCDLNGPANISAKICSEKTSLLKKDAIIIYTLKIHIADNFEKDYEQALKEFSLKNCQFLYGRHLYNNKQEITLFFKKK</sequence>
<dbReference type="KEGG" id="sbf:JCM31447_22720"/>
<dbReference type="OrthoDB" id="5290963at2"/>
<protein>
    <submittedName>
        <fullName evidence="2">SAM-dependent methyltransferase</fullName>
    </submittedName>
</protein>
<feature type="domain" description="Ribosomal RNA methyltransferase FtsJ" evidence="1">
    <location>
        <begin position="194"/>
        <end position="292"/>
    </location>
</feature>
<dbReference type="CDD" id="cd02440">
    <property type="entry name" value="AdoMet_MTases"/>
    <property type="match status" value="1"/>
</dbReference>
<dbReference type="AlphaFoldDB" id="A0A4P2VNZ1"/>
<dbReference type="SUPFAM" id="SSF53335">
    <property type="entry name" value="S-adenosyl-L-methionine-dependent methyltransferases"/>
    <property type="match status" value="1"/>
</dbReference>
<gene>
    <name evidence="2" type="ORF">JCM31447_22720</name>
</gene>
<dbReference type="InterPro" id="IPR002877">
    <property type="entry name" value="RNA_MeTrfase_FtsJ_dom"/>
</dbReference>
<dbReference type="InterPro" id="IPR029063">
    <property type="entry name" value="SAM-dependent_MTases_sf"/>
</dbReference>
<keyword evidence="2" id="KW-0808">Transferase</keyword>
<proteinExistence type="predicted"/>
<keyword evidence="3" id="KW-1185">Reference proteome</keyword>
<evidence type="ECO:0000259" key="1">
    <source>
        <dbReference type="Pfam" id="PF01728"/>
    </source>
</evidence>
<dbReference type="PANTHER" id="PTHR37524:SF2">
    <property type="entry name" value="RIBOSOMAL RNA METHYLTRANSFERASE FTSJ DOMAIN-CONTAINING PROTEIN"/>
    <property type="match status" value="1"/>
</dbReference>
<name>A0A4P2VNZ1_FLUSA</name>
<dbReference type="Gene3D" id="3.40.50.150">
    <property type="entry name" value="Vaccinia Virus protein VP39"/>
    <property type="match status" value="1"/>
</dbReference>
<evidence type="ECO:0000313" key="3">
    <source>
        <dbReference type="Proteomes" id="UP000291236"/>
    </source>
</evidence>
<dbReference type="EMBL" id="AP019368">
    <property type="protein sequence ID" value="BBH53820.1"/>
    <property type="molecule type" value="Genomic_DNA"/>
</dbReference>
<accession>A0A4P2VNZ1</accession>
<dbReference type="GO" id="GO:0008168">
    <property type="term" value="F:methyltransferase activity"/>
    <property type="evidence" value="ECO:0007669"/>
    <property type="project" value="UniProtKB-KW"/>
</dbReference>
<dbReference type="PANTHER" id="PTHR37524">
    <property type="entry name" value="RIBOSOMAL RNA LARGE SUBUNIT METHYLTRANSFERASE M"/>
    <property type="match status" value="1"/>
</dbReference>
<reference evidence="2 3" key="1">
    <citation type="submission" date="2018-12" db="EMBL/GenBank/DDBJ databases">
        <title>Rubrispira sanarue gen. nov., sp., nov., a member of the order Silvanigrellales, isolated from a brackish lake in Hamamatsu Japan.</title>
        <authorList>
            <person name="Maejima Y."/>
            <person name="Iino T."/>
            <person name="Muraguchi Y."/>
            <person name="Fukuda K."/>
            <person name="Nojiri H."/>
            <person name="Ohkuma M."/>
            <person name="Moriuchi R."/>
            <person name="Dohra H."/>
            <person name="Kimbara K."/>
            <person name="Shintani M."/>
        </authorList>
    </citation>
    <scope>NUCLEOTIDE SEQUENCE [LARGE SCALE GENOMIC DNA]</scope>
    <source>
        <strain evidence="2 3">RF1110005</strain>
    </source>
</reference>
<dbReference type="Proteomes" id="UP000291236">
    <property type="component" value="Chromosome"/>
</dbReference>
<keyword evidence="2" id="KW-0489">Methyltransferase</keyword>